<dbReference type="EMBL" id="AP021875">
    <property type="protein sequence ID" value="BBO76614.1"/>
    <property type="molecule type" value="Genomic_DNA"/>
</dbReference>
<feature type="transmembrane region" description="Helical" evidence="6">
    <location>
        <begin position="147"/>
        <end position="177"/>
    </location>
</feature>
<keyword evidence="3 6" id="KW-0812">Transmembrane</keyword>
<dbReference type="KEGG" id="dwd:DSCW_40310"/>
<dbReference type="RefSeq" id="WP_155305432.1">
    <property type="nucleotide sequence ID" value="NZ_AP021875.1"/>
</dbReference>
<evidence type="ECO:0000256" key="4">
    <source>
        <dbReference type="ARBA" id="ARBA00022989"/>
    </source>
</evidence>
<keyword evidence="2" id="KW-1003">Cell membrane</keyword>
<dbReference type="GO" id="GO:0015171">
    <property type="term" value="F:amino acid transmembrane transporter activity"/>
    <property type="evidence" value="ECO:0007669"/>
    <property type="project" value="TreeGrafter"/>
</dbReference>
<dbReference type="Pfam" id="PF01810">
    <property type="entry name" value="LysE"/>
    <property type="match status" value="1"/>
</dbReference>
<proteinExistence type="predicted"/>
<dbReference type="PIRSF" id="PIRSF006324">
    <property type="entry name" value="LeuE"/>
    <property type="match status" value="1"/>
</dbReference>
<dbReference type="PANTHER" id="PTHR30086:SF20">
    <property type="entry name" value="ARGININE EXPORTER PROTEIN ARGO-RELATED"/>
    <property type="match status" value="1"/>
</dbReference>
<name>A0A5K7ZDU1_9BACT</name>
<dbReference type="InterPro" id="IPR001123">
    <property type="entry name" value="LeuE-type"/>
</dbReference>
<evidence type="ECO:0000313" key="8">
    <source>
        <dbReference type="Proteomes" id="UP000427769"/>
    </source>
</evidence>
<feature type="transmembrane region" description="Helical" evidence="6">
    <location>
        <begin position="41"/>
        <end position="65"/>
    </location>
</feature>
<evidence type="ECO:0000256" key="1">
    <source>
        <dbReference type="ARBA" id="ARBA00004651"/>
    </source>
</evidence>
<keyword evidence="4 6" id="KW-1133">Transmembrane helix</keyword>
<evidence type="ECO:0000313" key="7">
    <source>
        <dbReference type="EMBL" id="BBO76614.1"/>
    </source>
</evidence>
<dbReference type="PANTHER" id="PTHR30086">
    <property type="entry name" value="ARGININE EXPORTER PROTEIN ARGO"/>
    <property type="match status" value="1"/>
</dbReference>
<comment type="subcellular location">
    <subcellularLocation>
        <location evidence="1">Cell membrane</location>
        <topology evidence="1">Multi-pass membrane protein</topology>
    </subcellularLocation>
</comment>
<reference evidence="7 8" key="1">
    <citation type="submission" date="2019-11" db="EMBL/GenBank/DDBJ databases">
        <title>Comparative genomics of hydrocarbon-degrading Desulfosarcina strains.</title>
        <authorList>
            <person name="Watanabe M."/>
            <person name="Kojima H."/>
            <person name="Fukui M."/>
        </authorList>
    </citation>
    <scope>NUCLEOTIDE SEQUENCE [LARGE SCALE GENOMIC DNA]</scope>
    <source>
        <strain evidence="7 8">PP31</strain>
    </source>
</reference>
<dbReference type="GO" id="GO:0005886">
    <property type="term" value="C:plasma membrane"/>
    <property type="evidence" value="ECO:0007669"/>
    <property type="project" value="UniProtKB-SubCell"/>
</dbReference>
<evidence type="ECO:0000256" key="6">
    <source>
        <dbReference type="SAM" id="Phobius"/>
    </source>
</evidence>
<dbReference type="AlphaFoldDB" id="A0A5K7ZDU1"/>
<dbReference type="OrthoDB" id="9807053at2"/>
<accession>A0A5K7ZDU1</accession>
<gene>
    <name evidence="7" type="ORF">DSCW_40310</name>
</gene>
<evidence type="ECO:0000256" key="5">
    <source>
        <dbReference type="ARBA" id="ARBA00023136"/>
    </source>
</evidence>
<feature type="transmembrane region" description="Helical" evidence="6">
    <location>
        <begin position="71"/>
        <end position="92"/>
    </location>
</feature>
<keyword evidence="5 6" id="KW-0472">Membrane</keyword>
<dbReference type="Proteomes" id="UP000427769">
    <property type="component" value="Chromosome"/>
</dbReference>
<keyword evidence="8" id="KW-1185">Reference proteome</keyword>
<evidence type="ECO:0000256" key="3">
    <source>
        <dbReference type="ARBA" id="ARBA00022692"/>
    </source>
</evidence>
<feature type="transmembrane region" description="Helical" evidence="6">
    <location>
        <begin position="189"/>
        <end position="207"/>
    </location>
</feature>
<evidence type="ECO:0000256" key="2">
    <source>
        <dbReference type="ARBA" id="ARBA00022475"/>
    </source>
</evidence>
<protein>
    <submittedName>
        <fullName evidence="7">Lysine transporter LysE</fullName>
    </submittedName>
</protein>
<sequence length="211" mass="22782">MFGIHDFPLFVFSCILLNITPGQDTMYIVGRSMAQGRQAGIMSVLGIMTGVLVHTLLAALGLSVILATSSLAFTVVKIAGAAYLIWIGISFMTARTDPQQASDAPATPLDTWKIYKQGVLTNVLNPKVALFFLSFLPQFVSPGIQPIFLPFLVLGLVLFTTGSIWCLVLAIGAAWLSERFRQYRSAGGLLKKCTGLLFVALGIRLAFSQAH</sequence>
<organism evidence="7 8">
    <name type="scientific">Desulfosarcina widdelii</name>
    <dbReference type="NCBI Taxonomy" id="947919"/>
    <lineage>
        <taxon>Bacteria</taxon>
        <taxon>Pseudomonadati</taxon>
        <taxon>Thermodesulfobacteriota</taxon>
        <taxon>Desulfobacteria</taxon>
        <taxon>Desulfobacterales</taxon>
        <taxon>Desulfosarcinaceae</taxon>
        <taxon>Desulfosarcina</taxon>
    </lineage>
</organism>